<dbReference type="AlphaFoldDB" id="A0A455VHL2"/>
<dbReference type="InterPro" id="IPR039537">
    <property type="entry name" value="Retrotran_Ty1/copia-like"/>
</dbReference>
<dbReference type="NCBIfam" id="NF033577">
    <property type="entry name" value="transpos_IS481"/>
    <property type="match status" value="1"/>
</dbReference>
<dbReference type="InterPro" id="IPR036397">
    <property type="entry name" value="RNaseH_sf"/>
</dbReference>
<dbReference type="InterPro" id="IPR012337">
    <property type="entry name" value="RNaseH-like_sf"/>
</dbReference>
<keyword evidence="4" id="KW-0378">Hydrolase</keyword>
<evidence type="ECO:0000313" key="9">
    <source>
        <dbReference type="EMBL" id="BBI92599.1"/>
    </source>
</evidence>
<dbReference type="PANTHER" id="PTHR42648:SF11">
    <property type="entry name" value="TRANSPOSON TY4-P GAG-POL POLYPROTEIN"/>
    <property type="match status" value="1"/>
</dbReference>
<evidence type="ECO:0000256" key="6">
    <source>
        <dbReference type="ARBA" id="ARBA00022908"/>
    </source>
</evidence>
<evidence type="ECO:0000256" key="2">
    <source>
        <dbReference type="ARBA" id="ARBA00022723"/>
    </source>
</evidence>
<dbReference type="SUPFAM" id="SSF53098">
    <property type="entry name" value="Ribonuclease H-like"/>
    <property type="match status" value="1"/>
</dbReference>
<protein>
    <submittedName>
        <fullName evidence="9">Integrase core domain protein</fullName>
    </submittedName>
</protein>
<sequence>MMIRLHSQATTTPKIRAVLQASNEPASTLAKRYGISELTVSKWKKRDGVEDHSHIPRRLQTTLSPAHEAVAVFLRKTLFLPLDDLLAVVREFLNLVVSRSGLDRCLRRHGVGNLREMKQEAPKPKHKAFKSYKPGYLPVDVKYLPQMPNETSRRYLFVGIERATRWVFIRTYKAKTAANARRFLRDLNRVCPMAIHRVLTDNGKEFTDRLLGLRKRAPTGKHEFDRLCAELDIEHRLSPPMHPQTNGMVERFNGRIEDVLQSHHFHSDITLHRYVWLYNQELPQSVLASKTPVQAMKDWYKIKPELFKKKPYYLPGCDTYLIRLFYLPFWLWAVFTPSSGTPCRLRLLRAVGVQTGGNNVRLTG</sequence>
<dbReference type="Proteomes" id="UP000324392">
    <property type="component" value="Chromosome"/>
</dbReference>
<keyword evidence="3" id="KW-0255">Endonuclease</keyword>
<reference evidence="9 10" key="1">
    <citation type="submission" date="2019-03" db="EMBL/GenBank/DDBJ databases">
        <title>The genome sequence of Candidatus Serratia symbiotica strain IS.</title>
        <authorList>
            <person name="Nikoh N."/>
            <person name="Koga R."/>
            <person name="Oshima K."/>
            <person name="Hattori M."/>
            <person name="Fukatsu T."/>
        </authorList>
    </citation>
    <scope>NUCLEOTIDE SEQUENCE [LARGE SCALE GENOMIC DNA]</scope>
    <source>
        <strain evidence="9 10">IS</strain>
    </source>
</reference>
<dbReference type="GO" id="GO:0004519">
    <property type="term" value="F:endonuclease activity"/>
    <property type="evidence" value="ECO:0007669"/>
    <property type="project" value="UniProtKB-KW"/>
</dbReference>
<dbReference type="GO" id="GO:0046872">
    <property type="term" value="F:metal ion binding"/>
    <property type="evidence" value="ECO:0007669"/>
    <property type="project" value="UniProtKB-KW"/>
</dbReference>
<keyword evidence="1" id="KW-0540">Nuclease</keyword>
<dbReference type="InterPro" id="IPR047656">
    <property type="entry name" value="IS481-like_transpos"/>
</dbReference>
<dbReference type="PROSITE" id="PS50994">
    <property type="entry name" value="INTEGRASE"/>
    <property type="match status" value="1"/>
</dbReference>
<evidence type="ECO:0000256" key="5">
    <source>
        <dbReference type="ARBA" id="ARBA00022842"/>
    </source>
</evidence>
<dbReference type="Pfam" id="PF00665">
    <property type="entry name" value="rve"/>
    <property type="match status" value="1"/>
</dbReference>
<keyword evidence="7" id="KW-0233">DNA recombination</keyword>
<evidence type="ECO:0000256" key="1">
    <source>
        <dbReference type="ARBA" id="ARBA00022722"/>
    </source>
</evidence>
<name>A0A455VHL2_9GAMM</name>
<evidence type="ECO:0000256" key="3">
    <source>
        <dbReference type="ARBA" id="ARBA00022759"/>
    </source>
</evidence>
<dbReference type="EMBL" id="AP019531">
    <property type="protein sequence ID" value="BBI92599.1"/>
    <property type="molecule type" value="Genomic_DNA"/>
</dbReference>
<accession>A0A455VHL2</accession>
<evidence type="ECO:0000313" key="10">
    <source>
        <dbReference type="Proteomes" id="UP000324392"/>
    </source>
</evidence>
<evidence type="ECO:0000259" key="8">
    <source>
        <dbReference type="PROSITE" id="PS50994"/>
    </source>
</evidence>
<dbReference type="InterPro" id="IPR001584">
    <property type="entry name" value="Integrase_cat-core"/>
</dbReference>
<proteinExistence type="predicted"/>
<keyword evidence="5" id="KW-0460">Magnesium</keyword>
<feature type="domain" description="Integrase catalytic" evidence="8">
    <location>
        <begin position="130"/>
        <end position="300"/>
    </location>
</feature>
<dbReference type="GO" id="GO:0003676">
    <property type="term" value="F:nucleic acid binding"/>
    <property type="evidence" value="ECO:0007669"/>
    <property type="project" value="InterPro"/>
</dbReference>
<evidence type="ECO:0000256" key="4">
    <source>
        <dbReference type="ARBA" id="ARBA00022801"/>
    </source>
</evidence>
<organism evidence="9 10">
    <name type="scientific">Serratia symbiotica</name>
    <dbReference type="NCBI Taxonomy" id="138074"/>
    <lineage>
        <taxon>Bacteria</taxon>
        <taxon>Pseudomonadati</taxon>
        <taxon>Pseudomonadota</taxon>
        <taxon>Gammaproteobacteria</taxon>
        <taxon>Enterobacterales</taxon>
        <taxon>Yersiniaceae</taxon>
        <taxon>Serratia</taxon>
    </lineage>
</organism>
<dbReference type="Gene3D" id="3.30.420.10">
    <property type="entry name" value="Ribonuclease H-like superfamily/Ribonuclease H"/>
    <property type="match status" value="1"/>
</dbReference>
<dbReference type="GO" id="GO:0016787">
    <property type="term" value="F:hydrolase activity"/>
    <property type="evidence" value="ECO:0007669"/>
    <property type="project" value="UniProtKB-KW"/>
</dbReference>
<keyword evidence="2" id="KW-0479">Metal-binding</keyword>
<evidence type="ECO:0000256" key="7">
    <source>
        <dbReference type="ARBA" id="ARBA00023172"/>
    </source>
</evidence>
<gene>
    <name evidence="9" type="ORF">SSYIS1_23990</name>
</gene>
<keyword evidence="6" id="KW-0229">DNA integration</keyword>
<dbReference type="GO" id="GO:0015074">
    <property type="term" value="P:DNA integration"/>
    <property type="evidence" value="ECO:0007669"/>
    <property type="project" value="UniProtKB-KW"/>
</dbReference>
<dbReference type="GO" id="GO:0006310">
    <property type="term" value="P:DNA recombination"/>
    <property type="evidence" value="ECO:0007669"/>
    <property type="project" value="UniProtKB-KW"/>
</dbReference>
<dbReference type="PANTHER" id="PTHR42648">
    <property type="entry name" value="TRANSPOSASE, PUTATIVE-RELATED"/>
    <property type="match status" value="1"/>
</dbReference>